<evidence type="ECO:0000313" key="3">
    <source>
        <dbReference type="EnsemblPlants" id="PNT76895"/>
    </source>
</evidence>
<dbReference type="Proteomes" id="UP000008810">
    <property type="component" value="Chromosome 1"/>
</dbReference>
<dbReference type="AlphaFoldDB" id="A0A2K2DRJ0"/>
<name>A0A2K2DRJ0_BRADI</name>
<reference evidence="3" key="3">
    <citation type="submission" date="2018-08" db="UniProtKB">
        <authorList>
            <consortium name="EnsemblPlants"/>
        </authorList>
    </citation>
    <scope>IDENTIFICATION</scope>
    <source>
        <strain evidence="3">cv. Bd21</strain>
    </source>
</reference>
<feature type="signal peptide" evidence="1">
    <location>
        <begin position="1"/>
        <end position="19"/>
    </location>
</feature>
<sequence length="90" mass="10609">MHLPLWKFLLLPFADPVMPWWRIGLTRNAPHYVTFICSNNASHGVHSLYYFSLISWFMQKRFFYSDLLIGVCFGSVTRDLFSSQVSYLII</sequence>
<dbReference type="InParanoid" id="A0A2K2DRJ0"/>
<protein>
    <submittedName>
        <fullName evidence="2 3">Uncharacterized protein</fullName>
    </submittedName>
</protein>
<accession>A0A2K2DRJ0</accession>
<proteinExistence type="predicted"/>
<feature type="chain" id="PRO_5036043423" evidence="1">
    <location>
        <begin position="20"/>
        <end position="90"/>
    </location>
</feature>
<reference evidence="2 3" key="1">
    <citation type="journal article" date="2010" name="Nature">
        <title>Genome sequencing and analysis of the model grass Brachypodium distachyon.</title>
        <authorList>
            <consortium name="International Brachypodium Initiative"/>
        </authorList>
    </citation>
    <scope>NUCLEOTIDE SEQUENCE [LARGE SCALE GENOMIC DNA]</scope>
    <source>
        <strain evidence="2 3">Bd21</strain>
    </source>
</reference>
<dbReference type="Gramene" id="PNT76895">
    <property type="protein sequence ID" value="PNT76895"/>
    <property type="gene ID" value="BRADI_1g55405v3"/>
</dbReference>
<reference evidence="2" key="2">
    <citation type="submission" date="2017-06" db="EMBL/GenBank/DDBJ databases">
        <title>WGS assembly of Brachypodium distachyon.</title>
        <authorList>
            <consortium name="The International Brachypodium Initiative"/>
            <person name="Lucas S."/>
            <person name="Harmon-Smith M."/>
            <person name="Lail K."/>
            <person name="Tice H."/>
            <person name="Grimwood J."/>
            <person name="Bruce D."/>
            <person name="Barry K."/>
            <person name="Shu S."/>
            <person name="Lindquist E."/>
            <person name="Wang M."/>
            <person name="Pitluck S."/>
            <person name="Vogel J.P."/>
            <person name="Garvin D.F."/>
            <person name="Mockler T.C."/>
            <person name="Schmutz J."/>
            <person name="Rokhsar D."/>
            <person name="Bevan M.W."/>
        </authorList>
    </citation>
    <scope>NUCLEOTIDE SEQUENCE</scope>
    <source>
        <strain evidence="2">Bd21</strain>
    </source>
</reference>
<evidence type="ECO:0000256" key="1">
    <source>
        <dbReference type="SAM" id="SignalP"/>
    </source>
</evidence>
<evidence type="ECO:0000313" key="4">
    <source>
        <dbReference type="Proteomes" id="UP000008810"/>
    </source>
</evidence>
<keyword evidence="4" id="KW-1185">Reference proteome</keyword>
<organism evidence="2">
    <name type="scientific">Brachypodium distachyon</name>
    <name type="common">Purple false brome</name>
    <name type="synonym">Trachynia distachya</name>
    <dbReference type="NCBI Taxonomy" id="15368"/>
    <lineage>
        <taxon>Eukaryota</taxon>
        <taxon>Viridiplantae</taxon>
        <taxon>Streptophyta</taxon>
        <taxon>Embryophyta</taxon>
        <taxon>Tracheophyta</taxon>
        <taxon>Spermatophyta</taxon>
        <taxon>Magnoliopsida</taxon>
        <taxon>Liliopsida</taxon>
        <taxon>Poales</taxon>
        <taxon>Poaceae</taxon>
        <taxon>BOP clade</taxon>
        <taxon>Pooideae</taxon>
        <taxon>Stipodae</taxon>
        <taxon>Brachypodieae</taxon>
        <taxon>Brachypodium</taxon>
    </lineage>
</organism>
<evidence type="ECO:0000313" key="2">
    <source>
        <dbReference type="EMBL" id="PNT76895.1"/>
    </source>
</evidence>
<gene>
    <name evidence="2" type="ORF">BRADI_1g55405v3</name>
</gene>
<dbReference type="EnsemblPlants" id="PNT76895">
    <property type="protein sequence ID" value="PNT76895"/>
    <property type="gene ID" value="BRADI_1g55405v3"/>
</dbReference>
<dbReference type="EMBL" id="CM000880">
    <property type="protein sequence ID" value="PNT76895.1"/>
    <property type="molecule type" value="Genomic_DNA"/>
</dbReference>
<keyword evidence="1" id="KW-0732">Signal</keyword>